<reference evidence="1" key="1">
    <citation type="submission" date="2022-10" db="EMBL/GenBank/DDBJ databases">
        <title>Culturing micro-colonial fungi from biological soil crusts in the Mojave desert and describing Neophaeococcomyces mojavensis, and introducing the new genera and species Taxawa tesnikishii.</title>
        <authorList>
            <person name="Kurbessoian T."/>
            <person name="Stajich J.E."/>
        </authorList>
    </citation>
    <scope>NUCLEOTIDE SEQUENCE</scope>
    <source>
        <strain evidence="1">JES_112</strain>
    </source>
</reference>
<proteinExistence type="predicted"/>
<dbReference type="Proteomes" id="UP001172386">
    <property type="component" value="Unassembled WGS sequence"/>
</dbReference>
<keyword evidence="2" id="KW-1185">Reference proteome</keyword>
<sequence>MSPTAVTKPVLPPLQTPQSASFPSEICSTPISACLSAVIKQEHDLRTPITPPTAYTDFLKALTPILASPPPTALNRTLSDDSNVSKDSSASVPSTSTASSFSGRSTADFKSPSCSYPPPTPLSAPSQHRRASLKRLRIPQQHSPIFSPGTGPSPRTAMSGVTSALYSPFSPADWSNPSSRIFDTIATPRSACSKSVSVRSVVTRTVTYKRTTPNLDPAPKGKRRKTTSTTSSVCGSEFSEDEIKRMPPPPPLISIKESTPEEREAEEEDKHPQIKSEAEAILPAIIPATATEA</sequence>
<evidence type="ECO:0000313" key="1">
    <source>
        <dbReference type="EMBL" id="KAJ9662320.1"/>
    </source>
</evidence>
<dbReference type="EMBL" id="JAPDRQ010000016">
    <property type="protein sequence ID" value="KAJ9662320.1"/>
    <property type="molecule type" value="Genomic_DNA"/>
</dbReference>
<accession>A0ACC3AH11</accession>
<name>A0ACC3AH11_9EURO</name>
<comment type="caution">
    <text evidence="1">The sequence shown here is derived from an EMBL/GenBank/DDBJ whole genome shotgun (WGS) entry which is preliminary data.</text>
</comment>
<organism evidence="1 2">
    <name type="scientific">Neophaeococcomyces mojaviensis</name>
    <dbReference type="NCBI Taxonomy" id="3383035"/>
    <lineage>
        <taxon>Eukaryota</taxon>
        <taxon>Fungi</taxon>
        <taxon>Dikarya</taxon>
        <taxon>Ascomycota</taxon>
        <taxon>Pezizomycotina</taxon>
        <taxon>Eurotiomycetes</taxon>
        <taxon>Chaetothyriomycetidae</taxon>
        <taxon>Chaetothyriales</taxon>
        <taxon>Chaetothyriales incertae sedis</taxon>
        <taxon>Neophaeococcomyces</taxon>
    </lineage>
</organism>
<gene>
    <name evidence="1" type="ORF">H2198_001454</name>
</gene>
<protein>
    <submittedName>
        <fullName evidence="1">Uncharacterized protein</fullName>
    </submittedName>
</protein>
<evidence type="ECO:0000313" key="2">
    <source>
        <dbReference type="Proteomes" id="UP001172386"/>
    </source>
</evidence>